<keyword evidence="5" id="KW-0442">Lipid degradation</keyword>
<feature type="signal peptide" evidence="7">
    <location>
        <begin position="1"/>
        <end position="30"/>
    </location>
</feature>
<proteinExistence type="inferred from homology"/>
<keyword evidence="6" id="KW-0443">Lipid metabolism</keyword>
<feature type="domain" description="Phospholipase D-like" evidence="8">
    <location>
        <begin position="275"/>
        <end position="402"/>
    </location>
</feature>
<evidence type="ECO:0000256" key="2">
    <source>
        <dbReference type="ARBA" id="ARBA00008664"/>
    </source>
</evidence>
<dbReference type="GO" id="GO:0016891">
    <property type="term" value="F:RNA endonuclease activity producing 5'-phosphomonoesters, hydrolytic mechanism"/>
    <property type="evidence" value="ECO:0007669"/>
    <property type="project" value="TreeGrafter"/>
</dbReference>
<evidence type="ECO:0000313" key="9">
    <source>
        <dbReference type="EMBL" id="RKF24203.1"/>
    </source>
</evidence>
<dbReference type="RefSeq" id="WP_120331505.1">
    <property type="nucleotide sequence ID" value="NZ_JBFANR010000023.1"/>
</dbReference>
<sequence>MSLRRAVALLAVSVCLVATGSSVGVRPAVAAPTTTAVFNNPIGTAAEKAAIQTRIVELVNGAPAGSRIRMAMFYATDATVPNALIAAKNRGVNVQVIFNDADRTTAPYASLVAALGTNLSAASWILFCPPGRGCIGSRALNDVESINHNKFLLFSSTQGASNVVVQSTANLHTGRDGLGGWNAALVLVGNTGIYNAYSGYFDDLRARVVNNDYYDTGRPAVTSGNAKIHFYPRRESNGQPYNDPSEDTIMTVLDNVDCFGNSVVGTQDGTHRTIIRVNQTIFSRTYVAAKLWALDNAGCYVEVVQRYDPGSNSEVTSMKNLLAATSSPYGGPIVRYYCVGDSVWTHSKYLQVEGKYYGGPDRTITWVGSHNLSYNSLRQSDETLLQLEDTAVFNAFRANFRTVRDTPGIRSVANGRTATCA</sequence>
<evidence type="ECO:0000256" key="7">
    <source>
        <dbReference type="SAM" id="SignalP"/>
    </source>
</evidence>
<evidence type="ECO:0000256" key="1">
    <source>
        <dbReference type="ARBA" id="ARBA00000798"/>
    </source>
</evidence>
<dbReference type="OrthoDB" id="3740959at2"/>
<dbReference type="GO" id="GO:0016042">
    <property type="term" value="P:lipid catabolic process"/>
    <property type="evidence" value="ECO:0007669"/>
    <property type="project" value="UniProtKB-KW"/>
</dbReference>
<dbReference type="SUPFAM" id="SSF56024">
    <property type="entry name" value="Phospholipase D/nuclease"/>
    <property type="match status" value="1"/>
</dbReference>
<dbReference type="GO" id="GO:0004630">
    <property type="term" value="F:phospholipase D activity"/>
    <property type="evidence" value="ECO:0007669"/>
    <property type="project" value="UniProtKB-EC"/>
</dbReference>
<name>A0A420EU78_9ACTN</name>
<comment type="catalytic activity">
    <reaction evidence="1">
        <text>a 1,2-diacyl-sn-glycero-3-phosphocholine + H2O = a 1,2-diacyl-sn-glycero-3-phosphate + choline + H(+)</text>
        <dbReference type="Rhea" id="RHEA:14445"/>
        <dbReference type="ChEBI" id="CHEBI:15354"/>
        <dbReference type="ChEBI" id="CHEBI:15377"/>
        <dbReference type="ChEBI" id="CHEBI:15378"/>
        <dbReference type="ChEBI" id="CHEBI:57643"/>
        <dbReference type="ChEBI" id="CHEBI:58608"/>
        <dbReference type="EC" id="3.1.4.4"/>
    </reaction>
</comment>
<dbReference type="AlphaFoldDB" id="A0A420EU78"/>
<dbReference type="EC" id="3.1.4.4" evidence="3"/>
<reference evidence="9 10" key="1">
    <citation type="journal article" date="2018" name="Int. J. Syst. Evol. Microbiol.">
        <title>Micromonospora globbae sp. nov., an endophytic actinomycete isolated from roots of Globba winitii C. H. Wright.</title>
        <authorList>
            <person name="Kuncharoen N."/>
            <person name="Pittayakhajonwut P."/>
            <person name="Tanasupawat S."/>
        </authorList>
    </citation>
    <scope>NUCLEOTIDE SEQUENCE [LARGE SCALE GENOMIC DNA]</scope>
    <source>
        <strain evidence="9 10">WPS1-2</strain>
    </source>
</reference>
<protein>
    <recommendedName>
        <fullName evidence="3">phospholipase D</fullName>
        <ecNumber evidence="3">3.1.4.4</ecNumber>
    </recommendedName>
</protein>
<dbReference type="PANTHER" id="PTHR43856:SF1">
    <property type="entry name" value="MITOCHONDRIAL CARDIOLIPIN HYDROLASE"/>
    <property type="match status" value="1"/>
</dbReference>
<dbReference type="EMBL" id="RAQQ01000026">
    <property type="protein sequence ID" value="RKF24203.1"/>
    <property type="molecule type" value="Genomic_DNA"/>
</dbReference>
<organism evidence="9 10">
    <name type="scientific">Micromonospora globbae</name>
    <dbReference type="NCBI Taxonomy" id="1894969"/>
    <lineage>
        <taxon>Bacteria</taxon>
        <taxon>Bacillati</taxon>
        <taxon>Actinomycetota</taxon>
        <taxon>Actinomycetes</taxon>
        <taxon>Micromonosporales</taxon>
        <taxon>Micromonosporaceae</taxon>
        <taxon>Micromonospora</taxon>
    </lineage>
</organism>
<evidence type="ECO:0000256" key="3">
    <source>
        <dbReference type="ARBA" id="ARBA00012027"/>
    </source>
</evidence>
<dbReference type="InterPro" id="IPR051406">
    <property type="entry name" value="PLD_domain"/>
</dbReference>
<keyword evidence="4" id="KW-0378">Hydrolase</keyword>
<evidence type="ECO:0000313" key="10">
    <source>
        <dbReference type="Proteomes" id="UP000285744"/>
    </source>
</evidence>
<dbReference type="PANTHER" id="PTHR43856">
    <property type="entry name" value="CARDIOLIPIN HYDROLASE"/>
    <property type="match status" value="1"/>
</dbReference>
<feature type="domain" description="Phospholipase D-like" evidence="8">
    <location>
        <begin position="64"/>
        <end position="172"/>
    </location>
</feature>
<comment type="similarity">
    <text evidence="2">Belongs to the phospholipase D family.</text>
</comment>
<feature type="chain" id="PRO_5018994452" description="phospholipase D" evidence="7">
    <location>
        <begin position="31"/>
        <end position="421"/>
    </location>
</feature>
<comment type="caution">
    <text evidence="9">The sequence shown here is derived from an EMBL/GenBank/DDBJ whole genome shotgun (WGS) entry which is preliminary data.</text>
</comment>
<accession>A0A420EU78</accession>
<evidence type="ECO:0000259" key="8">
    <source>
        <dbReference type="Pfam" id="PF13091"/>
    </source>
</evidence>
<dbReference type="Gene3D" id="3.30.870.10">
    <property type="entry name" value="Endonuclease Chain A"/>
    <property type="match status" value="2"/>
</dbReference>
<keyword evidence="7" id="KW-0732">Signal</keyword>
<evidence type="ECO:0000256" key="6">
    <source>
        <dbReference type="ARBA" id="ARBA00023098"/>
    </source>
</evidence>
<evidence type="ECO:0000256" key="5">
    <source>
        <dbReference type="ARBA" id="ARBA00022963"/>
    </source>
</evidence>
<dbReference type="Pfam" id="PF13091">
    <property type="entry name" value="PLDc_2"/>
    <property type="match status" value="2"/>
</dbReference>
<dbReference type="InterPro" id="IPR025202">
    <property type="entry name" value="PLD-like_dom"/>
</dbReference>
<gene>
    <name evidence="9" type="ORF">D7I43_27630</name>
</gene>
<dbReference type="Proteomes" id="UP000285744">
    <property type="component" value="Unassembled WGS sequence"/>
</dbReference>
<evidence type="ECO:0000256" key="4">
    <source>
        <dbReference type="ARBA" id="ARBA00022801"/>
    </source>
</evidence>